<dbReference type="Pfam" id="PF13181">
    <property type="entry name" value="TPR_8"/>
    <property type="match status" value="2"/>
</dbReference>
<dbReference type="PROSITE" id="PS50005">
    <property type="entry name" value="TPR"/>
    <property type="match status" value="2"/>
</dbReference>
<gene>
    <name evidence="4" type="ORF">I5907_10965</name>
</gene>
<dbReference type="Proteomes" id="UP000628448">
    <property type="component" value="Unassembled WGS sequence"/>
</dbReference>
<evidence type="ECO:0000313" key="4">
    <source>
        <dbReference type="EMBL" id="MBG9376760.1"/>
    </source>
</evidence>
<dbReference type="SUPFAM" id="SSF48452">
    <property type="entry name" value="TPR-like"/>
    <property type="match status" value="5"/>
</dbReference>
<dbReference type="SMART" id="SM00028">
    <property type="entry name" value="TPR"/>
    <property type="match status" value="11"/>
</dbReference>
<organism evidence="4 5">
    <name type="scientific">Panacibacter microcysteis</name>
    <dbReference type="NCBI Taxonomy" id="2793269"/>
    <lineage>
        <taxon>Bacteria</taxon>
        <taxon>Pseudomonadati</taxon>
        <taxon>Bacteroidota</taxon>
        <taxon>Chitinophagia</taxon>
        <taxon>Chitinophagales</taxon>
        <taxon>Chitinophagaceae</taxon>
        <taxon>Panacibacter</taxon>
    </lineage>
</organism>
<dbReference type="RefSeq" id="WP_196990756.1">
    <property type="nucleotide sequence ID" value="NZ_JADWYR010000001.1"/>
</dbReference>
<dbReference type="Gene3D" id="1.25.40.10">
    <property type="entry name" value="Tetratricopeptide repeat domain"/>
    <property type="match status" value="5"/>
</dbReference>
<reference evidence="4" key="1">
    <citation type="submission" date="2020-11" db="EMBL/GenBank/DDBJ databases">
        <title>Bacterial whole genome sequence for Panacibacter sp. DH6.</title>
        <authorList>
            <person name="Le V."/>
            <person name="Ko S."/>
            <person name="Ahn C.-Y."/>
            <person name="Oh H.-M."/>
        </authorList>
    </citation>
    <scope>NUCLEOTIDE SEQUENCE</scope>
    <source>
        <strain evidence="4">DH6</strain>
    </source>
</reference>
<feature type="domain" description="Outer membrane lipoprotein BamD-like" evidence="3">
    <location>
        <begin position="586"/>
        <end position="701"/>
    </location>
</feature>
<feature type="repeat" description="TPR" evidence="2">
    <location>
        <begin position="659"/>
        <end position="692"/>
    </location>
</feature>
<dbReference type="PANTHER" id="PTHR12558">
    <property type="entry name" value="CELL DIVISION CYCLE 16,23,27"/>
    <property type="match status" value="1"/>
</dbReference>
<comment type="caution">
    <text evidence="4">The sequence shown here is derived from an EMBL/GenBank/DDBJ whole genome shotgun (WGS) entry which is preliminary data.</text>
</comment>
<dbReference type="EMBL" id="JADWYR010000001">
    <property type="protein sequence ID" value="MBG9376760.1"/>
    <property type="molecule type" value="Genomic_DNA"/>
</dbReference>
<dbReference type="PANTHER" id="PTHR12558:SF13">
    <property type="entry name" value="CELL DIVISION CYCLE PROTEIN 27 HOMOLOG"/>
    <property type="match status" value="1"/>
</dbReference>
<keyword evidence="2" id="KW-0802">TPR repeat</keyword>
<sequence>MNLYSKQFSIFAIAVAFTTSVEAQFTKANNDPDADFKQAKALYQDNQFTLAYPLFKTLYTDDKINSSIPVSVQEEAKYYAIVCALEMKDETAEKKAVEFIAYEHNEPRTQMMSYHLGEYYYGRQRFTDAVKYYEKTSTDNLGNTEISNMKFHQGYAYFTLKQFNDAEPLFDAIRQIPTDPNYVDANYYYGFIAFSKKRYDQALGAFKVTDGKEKYKGIVPYYITEIYYFKGQKDQALEYAEKALKSGNQYYDLQIKQIVGHIYFEKRNFSKALPYLEQYVSKTPKVSREDLYELSYCYYHAKQYKKAVDGFKEIGGKQDSLAQNAMYLLADSYLQIGQKPSARSAFLFCALNSSNLIQKEISKFNYGKLSYELGYTDVALNELKDFVATYPKSEYNTEAKDLLVSVLANTNNYKEALDLVNNMKSKTETVKRVYPKILYGRAVELVNDQQLAQADNLLNAVYASEYNKDQLTYTNFWKGEIAFRTNQYDSAVYYLGEYMRNPINYGEVNATNARYTLGYSAMRQEDYNNALKYFEQITNGLPSNPSPLEQDVYARIADCYFMKKNYSKASQMYDNILAKNLKGADYALYQKAIINGASGQYAQKISILQSIPNRFPSSMLAPDANMEVANTYLATEKYDAAIPPLNDILKNKNAESLKPQAFLKLGIAYYNQQNNNEALKNFQKLIAGYPNSEESNDAVDYVRNIFVDNQRPAEFINFMKQNGKDVSYSEQDSLTYVSANNVYEGRSYDKALEGFGNYLRQFPEGQYALEANYKIAGIYNDRKDFKNALNYYNIVAAKSPNRYAEASVLQAARIAYFEFKDYAKAAQYFQQLKDIAVSTENKLESMRGLLRCQYKLSEFAQAVPNAQELLQQKGVATDDKMMANMIIAKSYQNNNQLFEAAAAYKDVIALGKSEYAAEARYRVAEILLIQNKYAESEKACFDVINKAGSYDYWITKSYILLGDIYFKQQDYFNAEATLKSVVENAAIPELQTEAQKKLDAVVAEKNSKSKVEQG</sequence>
<evidence type="ECO:0000256" key="2">
    <source>
        <dbReference type="PROSITE-ProRule" id="PRU00339"/>
    </source>
</evidence>
<dbReference type="Pfam" id="PF13525">
    <property type="entry name" value="YfiO"/>
    <property type="match status" value="1"/>
</dbReference>
<evidence type="ECO:0000256" key="1">
    <source>
        <dbReference type="ARBA" id="ARBA00022729"/>
    </source>
</evidence>
<dbReference type="InterPro" id="IPR011990">
    <property type="entry name" value="TPR-like_helical_dom_sf"/>
</dbReference>
<proteinExistence type="predicted"/>
<dbReference type="InterPro" id="IPR039565">
    <property type="entry name" value="BamD-like"/>
</dbReference>
<feature type="repeat" description="TPR" evidence="2">
    <location>
        <begin position="511"/>
        <end position="544"/>
    </location>
</feature>
<accession>A0A931E7L9</accession>
<dbReference type="Pfam" id="PF12895">
    <property type="entry name" value="ANAPC3"/>
    <property type="match status" value="1"/>
</dbReference>
<protein>
    <submittedName>
        <fullName evidence="4">Tetratricopeptide repeat protein</fullName>
    </submittedName>
</protein>
<dbReference type="AlphaFoldDB" id="A0A931E7L9"/>
<dbReference type="InterPro" id="IPR019734">
    <property type="entry name" value="TPR_rpt"/>
</dbReference>
<keyword evidence="5" id="KW-1185">Reference proteome</keyword>
<keyword evidence="1" id="KW-0732">Signal</keyword>
<dbReference type="Pfam" id="PF13432">
    <property type="entry name" value="TPR_16"/>
    <property type="match status" value="2"/>
</dbReference>
<evidence type="ECO:0000313" key="5">
    <source>
        <dbReference type="Proteomes" id="UP000628448"/>
    </source>
</evidence>
<name>A0A931E7L9_9BACT</name>
<evidence type="ECO:0000259" key="3">
    <source>
        <dbReference type="Pfam" id="PF13525"/>
    </source>
</evidence>